<reference evidence="2 3" key="1">
    <citation type="journal article" date="2016" name="Mol. Biol. Evol.">
        <title>Comparative Genomics of Early-Diverging Mushroom-Forming Fungi Provides Insights into the Origins of Lignocellulose Decay Capabilities.</title>
        <authorList>
            <person name="Nagy L.G."/>
            <person name="Riley R."/>
            <person name="Tritt A."/>
            <person name="Adam C."/>
            <person name="Daum C."/>
            <person name="Floudas D."/>
            <person name="Sun H."/>
            <person name="Yadav J.S."/>
            <person name="Pangilinan J."/>
            <person name="Larsson K.H."/>
            <person name="Matsuura K."/>
            <person name="Barry K."/>
            <person name="Labutti K."/>
            <person name="Kuo R."/>
            <person name="Ohm R.A."/>
            <person name="Bhattacharya S.S."/>
            <person name="Shirouzu T."/>
            <person name="Yoshinaga Y."/>
            <person name="Martin F.M."/>
            <person name="Grigoriev I.V."/>
            <person name="Hibbett D.S."/>
        </authorList>
    </citation>
    <scope>NUCLEOTIDE SEQUENCE [LARGE SCALE GENOMIC DNA]</scope>
    <source>
        <strain evidence="2 3">CBS 109695</strain>
    </source>
</reference>
<dbReference type="EMBL" id="KV417522">
    <property type="protein sequence ID" value="KZP25112.1"/>
    <property type="molecule type" value="Genomic_DNA"/>
</dbReference>
<evidence type="ECO:0000313" key="3">
    <source>
        <dbReference type="Proteomes" id="UP000076532"/>
    </source>
</evidence>
<dbReference type="Proteomes" id="UP000076532">
    <property type="component" value="Unassembled WGS sequence"/>
</dbReference>
<protein>
    <submittedName>
        <fullName evidence="2">Uncharacterized protein</fullName>
    </submittedName>
</protein>
<dbReference type="AlphaFoldDB" id="A0A166NKQ1"/>
<organism evidence="2 3">
    <name type="scientific">Athelia psychrophila</name>
    <dbReference type="NCBI Taxonomy" id="1759441"/>
    <lineage>
        <taxon>Eukaryota</taxon>
        <taxon>Fungi</taxon>
        <taxon>Dikarya</taxon>
        <taxon>Basidiomycota</taxon>
        <taxon>Agaricomycotina</taxon>
        <taxon>Agaricomycetes</taxon>
        <taxon>Agaricomycetidae</taxon>
        <taxon>Atheliales</taxon>
        <taxon>Atheliaceae</taxon>
        <taxon>Athelia</taxon>
    </lineage>
</organism>
<name>A0A166NKQ1_9AGAM</name>
<gene>
    <name evidence="2" type="ORF">FIBSPDRAFT_393170</name>
</gene>
<feature type="region of interest" description="Disordered" evidence="1">
    <location>
        <begin position="109"/>
        <end position="162"/>
    </location>
</feature>
<keyword evidence="3" id="KW-1185">Reference proteome</keyword>
<evidence type="ECO:0000256" key="1">
    <source>
        <dbReference type="SAM" id="MobiDB-lite"/>
    </source>
</evidence>
<evidence type="ECO:0000313" key="2">
    <source>
        <dbReference type="EMBL" id="KZP25112.1"/>
    </source>
</evidence>
<accession>A0A166NKQ1</accession>
<proteinExistence type="predicted"/>
<feature type="compositionally biased region" description="Polar residues" evidence="1">
    <location>
        <begin position="112"/>
        <end position="122"/>
    </location>
</feature>
<sequence>MYLPPATICVGPQRDSPNSPGFFAFHMRPGNWIVTIFILGMSLLTRSDWLRDQGLAYCVRIQTLFRVSPPPPPRFISMATRQSCLQPNIWQSHAALEFNDASAHSREALHSSVETGSISGSGAPSFPRQPRPSLASPYHRTGIHSDYSGRSTIAPALLRPER</sequence>